<name>A0AC35U6N6_9BILA</name>
<dbReference type="WBParaSite" id="RSKR_0000832600.1">
    <property type="protein sequence ID" value="RSKR_0000832600.1"/>
    <property type="gene ID" value="RSKR_0000832600"/>
</dbReference>
<dbReference type="Proteomes" id="UP000095286">
    <property type="component" value="Unplaced"/>
</dbReference>
<accession>A0AC35U6N6</accession>
<organism evidence="1 2">
    <name type="scientific">Rhabditophanes sp. KR3021</name>
    <dbReference type="NCBI Taxonomy" id="114890"/>
    <lineage>
        <taxon>Eukaryota</taxon>
        <taxon>Metazoa</taxon>
        <taxon>Ecdysozoa</taxon>
        <taxon>Nematoda</taxon>
        <taxon>Chromadorea</taxon>
        <taxon>Rhabditida</taxon>
        <taxon>Tylenchina</taxon>
        <taxon>Panagrolaimomorpha</taxon>
        <taxon>Strongyloidoidea</taxon>
        <taxon>Alloionematidae</taxon>
        <taxon>Rhabditophanes</taxon>
    </lineage>
</organism>
<reference evidence="2" key="1">
    <citation type="submission" date="2016-11" db="UniProtKB">
        <authorList>
            <consortium name="WormBaseParasite"/>
        </authorList>
    </citation>
    <scope>IDENTIFICATION</scope>
    <source>
        <strain evidence="2">KR3021</strain>
    </source>
</reference>
<proteinExistence type="predicted"/>
<sequence>MFTTIKSQLDNYYPPLPTNDIQVEYSVVPVIKDNYLDLPTDNMDIVELKWSSPQFPQSSHKYKFCAILTKKVPASTVCSDNKVQMDFMRCVEHNVTSMLIKNFDLNKTSFVTLYVFDVDIGTSSAYKTIQINRYNDKLKDLSTESNDITYETKRPISDKNEILLKDGSLVEGNLAGINDALETYNFYVNDSVHKIETNKTLLILNVCTGYVKLAIYREKHLLRMTDSITGFRRFLIMNAQNGKLTFKVLNDDHQPKTFKIWASSLPESSHYPQLPSDTSIKASRRSCTSVTFQWIKTSDREISYCMYRHPYNGHDLLKEITTNHETPNTCITVLPKANLVGCYTSITNKQNTPTEKAMVNSIIEATVDNLAPGKTYRFEMYASKKDIKTKIQYHLQYRTIFARTLDTCQETKYSSLVSFT</sequence>
<evidence type="ECO:0000313" key="2">
    <source>
        <dbReference type="WBParaSite" id="RSKR_0000832600.1"/>
    </source>
</evidence>
<evidence type="ECO:0000313" key="1">
    <source>
        <dbReference type="Proteomes" id="UP000095286"/>
    </source>
</evidence>
<protein>
    <submittedName>
        <fullName evidence="2">NDNF_C domain-containing protein</fullName>
    </submittedName>
</protein>